<dbReference type="Gene3D" id="1.10.10.10">
    <property type="entry name" value="Winged helix-like DNA-binding domain superfamily/Winged helix DNA-binding domain"/>
    <property type="match status" value="1"/>
</dbReference>
<dbReference type="InterPro" id="IPR039422">
    <property type="entry name" value="MarR/SlyA-like"/>
</dbReference>
<dbReference type="Pfam" id="PF12802">
    <property type="entry name" value="MarR_2"/>
    <property type="match status" value="1"/>
</dbReference>
<reference evidence="2 3" key="1">
    <citation type="submission" date="2018-09" db="EMBL/GenBank/DDBJ databases">
        <title>Glutamicibacter mishrai S5-52T (LMG 29155T = KCTC 39846T).</title>
        <authorList>
            <person name="Das S.K."/>
        </authorList>
    </citation>
    <scope>NUCLEOTIDE SEQUENCE [LARGE SCALE GENOMIC DNA]</scope>
    <source>
        <strain evidence="2 3">S5-52</strain>
    </source>
</reference>
<evidence type="ECO:0000313" key="3">
    <source>
        <dbReference type="Proteomes" id="UP000502331"/>
    </source>
</evidence>
<keyword evidence="3" id="KW-1185">Reference proteome</keyword>
<organism evidence="2 3">
    <name type="scientific">Glutamicibacter mishrai</name>
    <dbReference type="NCBI Taxonomy" id="1775880"/>
    <lineage>
        <taxon>Bacteria</taxon>
        <taxon>Bacillati</taxon>
        <taxon>Actinomycetota</taxon>
        <taxon>Actinomycetes</taxon>
        <taxon>Micrococcales</taxon>
        <taxon>Micrococcaceae</taxon>
        <taxon>Glutamicibacter</taxon>
    </lineage>
</organism>
<evidence type="ECO:0000313" key="2">
    <source>
        <dbReference type="EMBL" id="QIV88283.1"/>
    </source>
</evidence>
<dbReference type="InterPro" id="IPR000835">
    <property type="entry name" value="HTH_MarR-typ"/>
</dbReference>
<dbReference type="SMART" id="SM00347">
    <property type="entry name" value="HTH_MARR"/>
    <property type="match status" value="1"/>
</dbReference>
<name>A0A6H0SLE5_9MICC</name>
<dbReference type="AlphaFoldDB" id="A0A6H0SLE5"/>
<gene>
    <name evidence="2" type="ORF">D3791_14925</name>
</gene>
<dbReference type="PANTHER" id="PTHR33164:SF106">
    <property type="entry name" value="TRANSCRIPTIONAL REGULATORY PROTEIN"/>
    <property type="match status" value="1"/>
</dbReference>
<accession>A0A6H0SLE5</accession>
<dbReference type="Proteomes" id="UP000502331">
    <property type="component" value="Chromosome"/>
</dbReference>
<dbReference type="InterPro" id="IPR036388">
    <property type="entry name" value="WH-like_DNA-bd_sf"/>
</dbReference>
<dbReference type="RefSeq" id="WP_172512662.1">
    <property type="nucleotide sequence ID" value="NZ_CP032549.1"/>
</dbReference>
<protein>
    <submittedName>
        <fullName evidence="2">MarR family transcriptional regulator</fullName>
    </submittedName>
</protein>
<evidence type="ECO:0000259" key="1">
    <source>
        <dbReference type="PROSITE" id="PS50995"/>
    </source>
</evidence>
<dbReference type="EMBL" id="CP032549">
    <property type="protein sequence ID" value="QIV88283.1"/>
    <property type="molecule type" value="Genomic_DNA"/>
</dbReference>
<dbReference type="PRINTS" id="PR00598">
    <property type="entry name" value="HTHMARR"/>
</dbReference>
<dbReference type="PROSITE" id="PS50995">
    <property type="entry name" value="HTH_MARR_2"/>
    <property type="match status" value="1"/>
</dbReference>
<feature type="domain" description="HTH marR-type" evidence="1">
    <location>
        <begin position="32"/>
        <end position="171"/>
    </location>
</feature>
<sequence>MAEERLPTTYGLAASDPQQILIDRRNISASDLEQIERIMGEMGRMRQIERKIMRSSQRFMKLNETDMRALRQMIAAKNTGKVLTPSDLREYLGISSASVTKMVDRLEANGHVRRSQHPTDRRSQCIEVTEQTHLAAREQLGRHHAQRFQVARSMTAEEREIVIRFLSATSNALEGSLEQAAEQGQ</sequence>
<proteinExistence type="predicted"/>
<dbReference type="GO" id="GO:0003700">
    <property type="term" value="F:DNA-binding transcription factor activity"/>
    <property type="evidence" value="ECO:0007669"/>
    <property type="project" value="InterPro"/>
</dbReference>
<dbReference type="GO" id="GO:0006950">
    <property type="term" value="P:response to stress"/>
    <property type="evidence" value="ECO:0007669"/>
    <property type="project" value="TreeGrafter"/>
</dbReference>
<dbReference type="SUPFAM" id="SSF46785">
    <property type="entry name" value="Winged helix' DNA-binding domain"/>
    <property type="match status" value="1"/>
</dbReference>
<dbReference type="PANTHER" id="PTHR33164">
    <property type="entry name" value="TRANSCRIPTIONAL REGULATOR, MARR FAMILY"/>
    <property type="match status" value="1"/>
</dbReference>
<dbReference type="InterPro" id="IPR036390">
    <property type="entry name" value="WH_DNA-bd_sf"/>
</dbReference>